<dbReference type="OrthoDB" id="277449at2759"/>
<comment type="caution">
    <text evidence="4">The sequence shown here is derived from an EMBL/GenBank/DDBJ whole genome shotgun (WGS) entry which is preliminary data.</text>
</comment>
<dbReference type="InterPro" id="IPR038562">
    <property type="entry name" value="Ribosomal_eL34_C_sf"/>
</dbReference>
<accession>A0A9W7E5Q8</accession>
<dbReference type="Gene3D" id="6.20.340.10">
    <property type="match status" value="1"/>
</dbReference>
<evidence type="ECO:0000313" key="5">
    <source>
        <dbReference type="Proteomes" id="UP001165122"/>
    </source>
</evidence>
<dbReference type="GO" id="GO:0006412">
    <property type="term" value="P:translation"/>
    <property type="evidence" value="ECO:0007669"/>
    <property type="project" value="InterPro"/>
</dbReference>
<comment type="similarity">
    <text evidence="1">Belongs to the eukaryotic ribosomal protein eL34 family.</text>
</comment>
<reference evidence="5" key="1">
    <citation type="journal article" date="2023" name="Commun. Biol.">
        <title>Genome analysis of Parmales, the sister group of diatoms, reveals the evolutionary specialization of diatoms from phago-mixotrophs to photoautotrophs.</title>
        <authorList>
            <person name="Ban H."/>
            <person name="Sato S."/>
            <person name="Yoshikawa S."/>
            <person name="Yamada K."/>
            <person name="Nakamura Y."/>
            <person name="Ichinomiya M."/>
            <person name="Sato N."/>
            <person name="Blanc-Mathieu R."/>
            <person name="Endo H."/>
            <person name="Kuwata A."/>
            <person name="Ogata H."/>
        </authorList>
    </citation>
    <scope>NUCLEOTIDE SEQUENCE [LARGE SCALE GENOMIC DNA]</scope>
    <source>
        <strain evidence="5">NIES 3700</strain>
    </source>
</reference>
<dbReference type="GO" id="GO:0003735">
    <property type="term" value="F:structural constituent of ribosome"/>
    <property type="evidence" value="ECO:0007669"/>
    <property type="project" value="InterPro"/>
</dbReference>
<keyword evidence="3" id="KW-0687">Ribonucleoprotein</keyword>
<evidence type="ECO:0000313" key="4">
    <source>
        <dbReference type="EMBL" id="GMH63478.1"/>
    </source>
</evidence>
<dbReference type="GO" id="GO:1990904">
    <property type="term" value="C:ribonucleoprotein complex"/>
    <property type="evidence" value="ECO:0007669"/>
    <property type="project" value="UniProtKB-KW"/>
</dbReference>
<keyword evidence="5" id="KW-1185">Reference proteome</keyword>
<evidence type="ECO:0000256" key="2">
    <source>
        <dbReference type="ARBA" id="ARBA00022980"/>
    </source>
</evidence>
<dbReference type="EMBL" id="BRXW01000531">
    <property type="protein sequence ID" value="GMH63478.1"/>
    <property type="molecule type" value="Genomic_DNA"/>
</dbReference>
<dbReference type="PRINTS" id="PR01250">
    <property type="entry name" value="RIBOSOMALL34"/>
</dbReference>
<evidence type="ECO:0000256" key="1">
    <source>
        <dbReference type="ARBA" id="ARBA00009875"/>
    </source>
</evidence>
<evidence type="ECO:0008006" key="6">
    <source>
        <dbReference type="Google" id="ProtNLM"/>
    </source>
</evidence>
<dbReference type="Gene3D" id="6.20.370.70">
    <property type="match status" value="1"/>
</dbReference>
<keyword evidence="2" id="KW-0689">Ribosomal protein</keyword>
<proteinExistence type="inferred from homology"/>
<evidence type="ECO:0000256" key="3">
    <source>
        <dbReference type="ARBA" id="ARBA00023274"/>
    </source>
</evidence>
<gene>
    <name evidence="4" type="ORF">TrLO_g4015</name>
</gene>
<sequence length="116" mass="12734">MGSDARVTKNTRHSYATRSNLIKKVLTPGGRHTVQILTKKSKGVMCGDCGGRLPGIKKLKATAYASLKKRERTVSRAYGGSKCAGCVKDRIVRAFLIEEQKIVKKMLAEKAKQAKK</sequence>
<dbReference type="AlphaFoldDB" id="A0A9W7E5Q8"/>
<dbReference type="Pfam" id="PF01199">
    <property type="entry name" value="Ribosomal_L34e"/>
    <property type="match status" value="1"/>
</dbReference>
<dbReference type="GO" id="GO:0005840">
    <property type="term" value="C:ribosome"/>
    <property type="evidence" value="ECO:0007669"/>
    <property type="project" value="UniProtKB-KW"/>
</dbReference>
<protein>
    <recommendedName>
        <fullName evidence="6">60S ribosomal protein L34</fullName>
    </recommendedName>
</protein>
<dbReference type="PANTHER" id="PTHR10759">
    <property type="entry name" value="60S RIBOSOMAL PROTEIN L34"/>
    <property type="match status" value="1"/>
</dbReference>
<dbReference type="InterPro" id="IPR008195">
    <property type="entry name" value="Ribosomal_eL34"/>
</dbReference>
<dbReference type="Proteomes" id="UP001165122">
    <property type="component" value="Unassembled WGS sequence"/>
</dbReference>
<name>A0A9W7E5Q8_9STRA</name>
<organism evidence="4 5">
    <name type="scientific">Triparma laevis f. longispina</name>
    <dbReference type="NCBI Taxonomy" id="1714387"/>
    <lineage>
        <taxon>Eukaryota</taxon>
        <taxon>Sar</taxon>
        <taxon>Stramenopiles</taxon>
        <taxon>Ochrophyta</taxon>
        <taxon>Bolidophyceae</taxon>
        <taxon>Parmales</taxon>
        <taxon>Triparmaceae</taxon>
        <taxon>Triparma</taxon>
    </lineage>
</organism>